<dbReference type="PANTHER" id="PTHR31065:SF52">
    <property type="entry name" value="B BOX-TYPE DOMAIN-CONTAINING PROTEIN"/>
    <property type="match status" value="1"/>
</dbReference>
<name>A0ABR0DGZ3_9LAMI</name>
<evidence type="ECO:0000313" key="2">
    <source>
        <dbReference type="EMBL" id="KAK4488525.1"/>
    </source>
</evidence>
<sequence>PDIVYAQSCVRIDRNGNGIVSTFKLFTSEVPEWLSSLLIEKFFNACIIHEDVKKNEKNVFCMDCCEGICPHCITLHPSHRLLQIRRYVYHDVIRLGDADKLMDCAQVQSYTTNSAKVVFLNQRPQSRPARVAGSLCRTCARNLHESSLFCSICCKVYLVNFLQFQYHYKILMLLQHLLRTGCELSKYLRKCEFLALLDPGLDDRQMTPDSVLEPTGSVRTESGSSSCAATELANCPFLSSTATTEVVKKKRTNLSGFRSDHRPACRPVSGNSESLINRRKGTPQRSPLY</sequence>
<evidence type="ECO:0000313" key="3">
    <source>
        <dbReference type="Proteomes" id="UP001291926"/>
    </source>
</evidence>
<proteinExistence type="predicted"/>
<evidence type="ECO:0008006" key="4">
    <source>
        <dbReference type="Google" id="ProtNLM"/>
    </source>
</evidence>
<dbReference type="InterPro" id="IPR006734">
    <property type="entry name" value="PLATZ"/>
</dbReference>
<accession>A0ABR0DGZ3</accession>
<dbReference type="Pfam" id="PF04640">
    <property type="entry name" value="PLATZ"/>
    <property type="match status" value="1"/>
</dbReference>
<feature type="region of interest" description="Disordered" evidence="1">
    <location>
        <begin position="252"/>
        <end position="289"/>
    </location>
</feature>
<protein>
    <recommendedName>
        <fullName evidence="4">B box-type domain-containing protein</fullName>
    </recommendedName>
</protein>
<dbReference type="PANTHER" id="PTHR31065">
    <property type="entry name" value="PLATZ TRANSCRIPTION FACTOR FAMILY PROTEIN"/>
    <property type="match status" value="1"/>
</dbReference>
<organism evidence="2 3">
    <name type="scientific">Penstemon davidsonii</name>
    <dbReference type="NCBI Taxonomy" id="160366"/>
    <lineage>
        <taxon>Eukaryota</taxon>
        <taxon>Viridiplantae</taxon>
        <taxon>Streptophyta</taxon>
        <taxon>Embryophyta</taxon>
        <taxon>Tracheophyta</taxon>
        <taxon>Spermatophyta</taxon>
        <taxon>Magnoliopsida</taxon>
        <taxon>eudicotyledons</taxon>
        <taxon>Gunneridae</taxon>
        <taxon>Pentapetalae</taxon>
        <taxon>asterids</taxon>
        <taxon>lamiids</taxon>
        <taxon>Lamiales</taxon>
        <taxon>Plantaginaceae</taxon>
        <taxon>Cheloneae</taxon>
        <taxon>Penstemon</taxon>
    </lineage>
</organism>
<comment type="caution">
    <text evidence="2">The sequence shown here is derived from an EMBL/GenBank/DDBJ whole genome shotgun (WGS) entry which is preliminary data.</text>
</comment>
<reference evidence="2 3" key="1">
    <citation type="journal article" date="2023" name="bioRxiv">
        <title>Genome report: Whole genome sequence and annotation of Penstemon davidsonii.</title>
        <authorList>
            <person name="Ostevik K.L."/>
            <person name="Alabady M."/>
            <person name="Zhang M."/>
            <person name="Rausher M.D."/>
        </authorList>
    </citation>
    <scope>NUCLEOTIDE SEQUENCE [LARGE SCALE GENOMIC DNA]</scope>
    <source>
        <strain evidence="2">DNT005</strain>
        <tissue evidence="2">Whole leaf</tissue>
    </source>
</reference>
<gene>
    <name evidence="2" type="ORF">RD792_004289</name>
</gene>
<keyword evidence="3" id="KW-1185">Reference proteome</keyword>
<dbReference type="EMBL" id="JAYDYQ010001088">
    <property type="protein sequence ID" value="KAK4488525.1"/>
    <property type="molecule type" value="Genomic_DNA"/>
</dbReference>
<evidence type="ECO:0000256" key="1">
    <source>
        <dbReference type="SAM" id="MobiDB-lite"/>
    </source>
</evidence>
<feature type="non-terminal residue" evidence="2">
    <location>
        <position position="1"/>
    </location>
</feature>
<dbReference type="Proteomes" id="UP001291926">
    <property type="component" value="Unassembled WGS sequence"/>
</dbReference>